<dbReference type="GO" id="GO:0071880">
    <property type="term" value="P:adenylate cyclase-activating adrenergic receptor signaling pathway"/>
    <property type="evidence" value="ECO:0007669"/>
    <property type="project" value="TreeGrafter"/>
</dbReference>
<keyword evidence="16" id="KW-1185">Reference proteome</keyword>
<feature type="compositionally biased region" description="Low complexity" evidence="12">
    <location>
        <begin position="740"/>
        <end position="762"/>
    </location>
</feature>
<evidence type="ECO:0000313" key="16">
    <source>
        <dbReference type="Proteomes" id="UP001142055"/>
    </source>
</evidence>
<evidence type="ECO:0000256" key="6">
    <source>
        <dbReference type="ARBA" id="ARBA00023040"/>
    </source>
</evidence>
<evidence type="ECO:0000256" key="2">
    <source>
        <dbReference type="ARBA" id="ARBA00010663"/>
    </source>
</evidence>
<dbReference type="PRINTS" id="PR00242">
    <property type="entry name" value="DOPAMINER"/>
</dbReference>
<feature type="compositionally biased region" description="Basic residues" evidence="12">
    <location>
        <begin position="793"/>
        <end position="803"/>
    </location>
</feature>
<evidence type="ECO:0000256" key="13">
    <source>
        <dbReference type="SAM" id="Phobius"/>
    </source>
</evidence>
<evidence type="ECO:0000256" key="12">
    <source>
        <dbReference type="SAM" id="MobiDB-lite"/>
    </source>
</evidence>
<dbReference type="InterPro" id="IPR000929">
    <property type="entry name" value="Dopamine_rcpt"/>
</dbReference>
<feature type="compositionally biased region" description="Polar residues" evidence="12">
    <location>
        <begin position="660"/>
        <end position="670"/>
    </location>
</feature>
<dbReference type="Proteomes" id="UP001142055">
    <property type="component" value="Chromosome 1"/>
</dbReference>
<keyword evidence="3" id="KW-1003">Cell membrane</keyword>
<evidence type="ECO:0000256" key="11">
    <source>
        <dbReference type="RuleBase" id="RU000688"/>
    </source>
</evidence>
<sequence length="838" mass="92435">MKSSTTTTATISALIGTSYSAASNMILQQSNPSSSLSLSSEGEATANLYDDPPSNFSIYLKIIIGSFLVLVILVSIFGNILVCVAISSDRRLRRLGNLFIVSLAIADLCVGALVMTFALANDLLDYWPFGPQLCEVWIAFDISGSTCSIINLCAIALDRFAHIKYPMRYNRLMNKKIVIGCVTAVWISNSIPEIRFLASRSPLIPIGTVNNNNNNVDSNYMDGELASMMLPQCALDLSPSYAVVSSMISFYLPCMVMLYLYAKLYSICQQHVKSIRSMTKFQPMVTPNQNYLTHSTLTMTPSKGQMVSRDSIPNSRVSVTSTNHTSVLITGQQHQQQQQQQSHVTEHKAAITLGIIMGTFLACWMPFFCMNIISAYCKTCIPLLVFKILTWLGYFNSCLNPLIYSIFNTEFRDAFRRILIKYLFNGDTTAACSRLVPCKTPRSSTATMYGPGTGGGGGGGGGGGAAVGLNGNSLNTNFKANPFPVENVSNGNNHSNLNETNIEKQEQQSSPQQQLRQQQQEPSQPQPEEEDVEVEMIFRRKSNESDTVPLHSPQNLQFCDHQSEANQSNLCNVSERPMATYVSYGPSNESTSFESDRPLLSGGTDLTQQQQQQHQQPQHLCVGQSPSPSPSSSSSCGDKPQSCNEPENSISIPIDDQREVNGTQANQQQPFPKLPSSASSSSIRKMSQPLLNQNCRPIKRSEMFPKQQSLDHQHQHHHHHHHHHPHQHHHICVANRNRHSSSSSLNSIDSGTSNNDTDNSNGVIGGKGNGKWINRHNLKCQSVTSPTKVVNFHPHHGKIRSHNTPKIETNTPSPPPPQQNSQQNPQQLLANSDKRTPL</sequence>
<feature type="compositionally biased region" description="Basic residues" evidence="12">
    <location>
        <begin position="714"/>
        <end position="739"/>
    </location>
</feature>
<dbReference type="PANTHER" id="PTHR24248:SF187">
    <property type="entry name" value="OCTOPAMINE RECEPTOR BETA-2R"/>
    <property type="match status" value="1"/>
</dbReference>
<dbReference type="SUPFAM" id="SSF81321">
    <property type="entry name" value="Family A G protein-coupled receptor-like"/>
    <property type="match status" value="1"/>
</dbReference>
<accession>A0A9Q0RQX4</accession>
<dbReference type="PANTHER" id="PTHR24248">
    <property type="entry name" value="ADRENERGIC RECEPTOR-RELATED G-PROTEIN COUPLED RECEPTOR"/>
    <property type="match status" value="1"/>
</dbReference>
<feature type="transmembrane region" description="Helical" evidence="13">
    <location>
        <begin position="349"/>
        <end position="376"/>
    </location>
</feature>
<gene>
    <name evidence="15" type="ORF">RDWZM_000946</name>
</gene>
<organism evidence="15 16">
    <name type="scientific">Blomia tropicalis</name>
    <name type="common">Mite</name>
    <dbReference type="NCBI Taxonomy" id="40697"/>
    <lineage>
        <taxon>Eukaryota</taxon>
        <taxon>Metazoa</taxon>
        <taxon>Ecdysozoa</taxon>
        <taxon>Arthropoda</taxon>
        <taxon>Chelicerata</taxon>
        <taxon>Arachnida</taxon>
        <taxon>Acari</taxon>
        <taxon>Acariformes</taxon>
        <taxon>Sarcoptiformes</taxon>
        <taxon>Astigmata</taxon>
        <taxon>Glycyphagoidea</taxon>
        <taxon>Echimyopodidae</taxon>
        <taxon>Blomia</taxon>
    </lineage>
</organism>
<feature type="region of interest" description="Disordered" evidence="12">
    <location>
        <begin position="582"/>
        <end position="686"/>
    </location>
</feature>
<reference evidence="15" key="1">
    <citation type="submission" date="2022-12" db="EMBL/GenBank/DDBJ databases">
        <title>Genome assemblies of Blomia tropicalis.</title>
        <authorList>
            <person name="Cui Y."/>
        </authorList>
    </citation>
    <scope>NUCLEOTIDE SEQUENCE</scope>
    <source>
        <tissue evidence="15">Adult mites</tissue>
    </source>
</reference>
<comment type="similarity">
    <text evidence="2 11">Belongs to the G-protein coupled receptor 1 family.</text>
</comment>
<keyword evidence="6 11" id="KW-0297">G-protein coupled receptor</keyword>
<evidence type="ECO:0000313" key="15">
    <source>
        <dbReference type="EMBL" id="KAJ6222401.1"/>
    </source>
</evidence>
<evidence type="ECO:0000256" key="10">
    <source>
        <dbReference type="ARBA" id="ARBA00023224"/>
    </source>
</evidence>
<dbReference type="EMBL" id="JAPWDV010000001">
    <property type="protein sequence ID" value="KAJ6222401.1"/>
    <property type="molecule type" value="Genomic_DNA"/>
</dbReference>
<dbReference type="GO" id="GO:0004989">
    <property type="term" value="F:octopamine receptor activity"/>
    <property type="evidence" value="ECO:0007669"/>
    <property type="project" value="TreeGrafter"/>
</dbReference>
<feature type="transmembrane region" description="Helical" evidence="13">
    <location>
        <begin position="136"/>
        <end position="157"/>
    </location>
</feature>
<comment type="subcellular location">
    <subcellularLocation>
        <location evidence="1">Cell membrane</location>
        <topology evidence="1">Multi-pass membrane protein</topology>
    </subcellularLocation>
</comment>
<evidence type="ECO:0000256" key="1">
    <source>
        <dbReference type="ARBA" id="ARBA00004651"/>
    </source>
</evidence>
<protein>
    <recommendedName>
        <fullName evidence="14">G-protein coupled receptors family 1 profile domain-containing protein</fullName>
    </recommendedName>
</protein>
<dbReference type="GO" id="GO:0005886">
    <property type="term" value="C:plasma membrane"/>
    <property type="evidence" value="ECO:0007669"/>
    <property type="project" value="UniProtKB-SubCell"/>
</dbReference>
<feature type="region of interest" description="Disordered" evidence="12">
    <location>
        <begin position="784"/>
        <end position="838"/>
    </location>
</feature>
<keyword evidence="9 11" id="KW-0675">Receptor</keyword>
<feature type="transmembrane region" description="Helical" evidence="13">
    <location>
        <begin position="98"/>
        <end position="120"/>
    </location>
</feature>
<dbReference type="PRINTS" id="PR00237">
    <property type="entry name" value="GPCRRHODOPSN"/>
</dbReference>
<feature type="domain" description="G-protein coupled receptors family 1 profile" evidence="14">
    <location>
        <begin position="78"/>
        <end position="404"/>
    </location>
</feature>
<dbReference type="AlphaFoldDB" id="A0A9Q0RQX4"/>
<evidence type="ECO:0000256" key="5">
    <source>
        <dbReference type="ARBA" id="ARBA00022989"/>
    </source>
</evidence>
<evidence type="ECO:0000256" key="8">
    <source>
        <dbReference type="ARBA" id="ARBA00023157"/>
    </source>
</evidence>
<evidence type="ECO:0000259" key="14">
    <source>
        <dbReference type="PROSITE" id="PS50262"/>
    </source>
</evidence>
<dbReference type="Pfam" id="PF00001">
    <property type="entry name" value="7tm_1"/>
    <property type="match status" value="1"/>
</dbReference>
<evidence type="ECO:0000256" key="9">
    <source>
        <dbReference type="ARBA" id="ARBA00023170"/>
    </source>
</evidence>
<dbReference type="PROSITE" id="PS00237">
    <property type="entry name" value="G_PROTEIN_RECEP_F1_1"/>
    <property type="match status" value="1"/>
</dbReference>
<dbReference type="GO" id="GO:0043410">
    <property type="term" value="P:positive regulation of MAPK cascade"/>
    <property type="evidence" value="ECO:0007669"/>
    <property type="project" value="TreeGrafter"/>
</dbReference>
<feature type="compositionally biased region" description="Low complexity" evidence="12">
    <location>
        <begin position="507"/>
        <end position="523"/>
    </location>
</feature>
<dbReference type="Gene3D" id="1.20.1070.10">
    <property type="entry name" value="Rhodopsin 7-helix transmembrane proteins"/>
    <property type="match status" value="1"/>
</dbReference>
<evidence type="ECO:0000256" key="4">
    <source>
        <dbReference type="ARBA" id="ARBA00022692"/>
    </source>
</evidence>
<comment type="caution">
    <text evidence="15">The sequence shown here is derived from an EMBL/GenBank/DDBJ whole genome shotgun (WGS) entry which is preliminary data.</text>
</comment>
<feature type="region of interest" description="Disordered" evidence="12">
    <location>
        <begin position="705"/>
        <end position="770"/>
    </location>
</feature>
<dbReference type="InterPro" id="IPR000276">
    <property type="entry name" value="GPCR_Rhodpsn"/>
</dbReference>
<feature type="transmembrane region" description="Helical" evidence="13">
    <location>
        <begin position="58"/>
        <end position="86"/>
    </location>
</feature>
<keyword evidence="4 11" id="KW-0812">Transmembrane</keyword>
<dbReference type="CDD" id="cd15065">
    <property type="entry name" value="7tmA_Ap5-HTB1-like"/>
    <property type="match status" value="1"/>
</dbReference>
<keyword evidence="10 11" id="KW-0807">Transducer</keyword>
<evidence type="ECO:0000256" key="7">
    <source>
        <dbReference type="ARBA" id="ARBA00023136"/>
    </source>
</evidence>
<dbReference type="OMA" id="VESATMQ"/>
<keyword evidence="5 13" id="KW-1133">Transmembrane helix</keyword>
<feature type="transmembrane region" description="Helical" evidence="13">
    <location>
        <begin position="177"/>
        <end position="198"/>
    </location>
</feature>
<dbReference type="PROSITE" id="PS50262">
    <property type="entry name" value="G_PROTEIN_RECEP_F1_2"/>
    <property type="match status" value="1"/>
</dbReference>
<feature type="region of interest" description="Disordered" evidence="12">
    <location>
        <begin position="502"/>
        <end position="533"/>
    </location>
</feature>
<dbReference type="InterPro" id="IPR017452">
    <property type="entry name" value="GPCR_Rhodpsn_7TM"/>
</dbReference>
<feature type="transmembrane region" description="Helical" evidence="13">
    <location>
        <begin position="240"/>
        <end position="261"/>
    </location>
</feature>
<proteinExistence type="inferred from homology"/>
<feature type="compositionally biased region" description="Polar residues" evidence="12">
    <location>
        <begin position="641"/>
        <end position="651"/>
    </location>
</feature>
<feature type="compositionally biased region" description="Low complexity" evidence="12">
    <location>
        <begin position="608"/>
        <end position="619"/>
    </location>
</feature>
<keyword evidence="8" id="KW-1015">Disulfide bond</keyword>
<keyword evidence="7 13" id="KW-0472">Membrane</keyword>
<dbReference type="SMART" id="SM01381">
    <property type="entry name" value="7TM_GPCR_Srsx"/>
    <property type="match status" value="1"/>
</dbReference>
<name>A0A9Q0RQX4_BLOTA</name>
<evidence type="ECO:0000256" key="3">
    <source>
        <dbReference type="ARBA" id="ARBA00022475"/>
    </source>
</evidence>